<dbReference type="EMBL" id="CAWYQH010000141">
    <property type="protein sequence ID" value="CAK8694185.1"/>
    <property type="molecule type" value="Genomic_DNA"/>
</dbReference>
<reference evidence="6 7" key="1">
    <citation type="submission" date="2024-02" db="EMBL/GenBank/DDBJ databases">
        <authorList>
            <person name="Daric V."/>
            <person name="Darras S."/>
        </authorList>
    </citation>
    <scope>NUCLEOTIDE SEQUENCE [LARGE SCALE GENOMIC DNA]</scope>
</reference>
<accession>A0ABP0GV95</accession>
<feature type="domain" description="DUF1899" evidence="5">
    <location>
        <begin position="2"/>
        <end position="64"/>
    </location>
</feature>
<evidence type="ECO:0000256" key="3">
    <source>
        <dbReference type="PROSITE-ProRule" id="PRU00221"/>
    </source>
</evidence>
<dbReference type="Pfam" id="PF12894">
    <property type="entry name" value="ANAPC4_WD40"/>
    <property type="match status" value="1"/>
</dbReference>
<dbReference type="PROSITE" id="PS50294">
    <property type="entry name" value="WD_REPEATS_REGION"/>
    <property type="match status" value="2"/>
</dbReference>
<evidence type="ECO:0000313" key="7">
    <source>
        <dbReference type="Proteomes" id="UP001642483"/>
    </source>
</evidence>
<dbReference type="PROSITE" id="PS50082">
    <property type="entry name" value="WD_REPEATS_2"/>
    <property type="match status" value="2"/>
</dbReference>
<evidence type="ECO:0000256" key="1">
    <source>
        <dbReference type="ARBA" id="ARBA00022574"/>
    </source>
</evidence>
<comment type="caution">
    <text evidence="6">The sequence shown here is derived from an EMBL/GenBank/DDBJ whole genome shotgun (WGS) entry which is preliminary data.</text>
</comment>
<sequence length="479" mass="52724">MSFVRSSKYRHVFGTASKNTYNGIKVTRSSAESTFCAVNPKFVAIVVQGAGGGPFLVLPLDKTGRIPTDQPFVNGHTQQVIELAWSPFNDNLLASTSEDGTILVWEIPDEGVKQTLTDPWQKLGGADGHHKRVSLIQWHPVADHILASGGYDNRVLVWNVLTAEVVFEVTYGDIPTCMAWNFNGSLLATTCKDKALRIHDVRADTLKAEKKMLFSGAKAAKCTFVKGDKLFCVGFGRMSKRMYALYDLNNLDQPLVEEEVDQASGTVYPYYDQDTGVVFTVGKGDSQIRYYEIDDAEPYVHFLSSYGSSNSQRGFGYMPKRGLEFKCCEIARFYKLTEDKCEPVAMTVPRKSELFQPDIYPPCLSDEPALTAEEWIAGKNANPNTVDARLLFDQQKGSAPAKKAVKSVAKALPTKKSSATGGASAALSLPAVTVGVDLDELCDDVKKLKATVRKLNRRVLTLEKQLGDVVAVDMNDEEE</sequence>
<feature type="repeat" description="WD" evidence="3">
    <location>
        <begin position="73"/>
        <end position="115"/>
    </location>
</feature>
<keyword evidence="4" id="KW-0175">Coiled coil</keyword>
<proteinExistence type="predicted"/>
<dbReference type="InterPro" id="IPR019775">
    <property type="entry name" value="WD40_repeat_CS"/>
</dbReference>
<dbReference type="PROSITE" id="PS00678">
    <property type="entry name" value="WD_REPEATS_1"/>
    <property type="match status" value="2"/>
</dbReference>
<keyword evidence="1 3" id="KW-0853">WD repeat</keyword>
<dbReference type="InterPro" id="IPR024977">
    <property type="entry name" value="Apc4-like_WD40_dom"/>
</dbReference>
<feature type="repeat" description="WD" evidence="3">
    <location>
        <begin position="126"/>
        <end position="168"/>
    </location>
</feature>
<evidence type="ECO:0000256" key="4">
    <source>
        <dbReference type="SAM" id="Coils"/>
    </source>
</evidence>
<keyword evidence="7" id="KW-1185">Reference proteome</keyword>
<keyword evidence="2" id="KW-0677">Repeat</keyword>
<dbReference type="InterPro" id="IPR015943">
    <property type="entry name" value="WD40/YVTN_repeat-like_dom_sf"/>
</dbReference>
<gene>
    <name evidence="6" type="ORF">CVLEPA_LOCUS27577</name>
</gene>
<evidence type="ECO:0000259" key="5">
    <source>
        <dbReference type="SMART" id="SM01166"/>
    </source>
</evidence>
<dbReference type="PANTHER" id="PTHR10856:SF0">
    <property type="entry name" value="CORONIN"/>
    <property type="match status" value="1"/>
</dbReference>
<organism evidence="6 7">
    <name type="scientific">Clavelina lepadiformis</name>
    <name type="common">Light-bulb sea squirt</name>
    <name type="synonym">Ascidia lepadiformis</name>
    <dbReference type="NCBI Taxonomy" id="159417"/>
    <lineage>
        <taxon>Eukaryota</taxon>
        <taxon>Metazoa</taxon>
        <taxon>Chordata</taxon>
        <taxon>Tunicata</taxon>
        <taxon>Ascidiacea</taxon>
        <taxon>Aplousobranchia</taxon>
        <taxon>Clavelinidae</taxon>
        <taxon>Clavelina</taxon>
    </lineage>
</organism>
<evidence type="ECO:0000256" key="2">
    <source>
        <dbReference type="ARBA" id="ARBA00022737"/>
    </source>
</evidence>
<dbReference type="Gene3D" id="2.130.10.10">
    <property type="entry name" value="YVTN repeat-like/Quinoprotein amine dehydrogenase"/>
    <property type="match status" value="1"/>
</dbReference>
<dbReference type="SMART" id="SM00320">
    <property type="entry name" value="WD40"/>
    <property type="match status" value="3"/>
</dbReference>
<dbReference type="Pfam" id="PF08953">
    <property type="entry name" value="DUF1899"/>
    <property type="match status" value="1"/>
</dbReference>
<dbReference type="InterPro" id="IPR015505">
    <property type="entry name" value="Coronin"/>
</dbReference>
<dbReference type="SMART" id="SM01167">
    <property type="entry name" value="DUF1900"/>
    <property type="match status" value="1"/>
</dbReference>
<protein>
    <recommendedName>
        <fullName evidence="5">DUF1899 domain-containing protein</fullName>
    </recommendedName>
</protein>
<evidence type="ECO:0000313" key="6">
    <source>
        <dbReference type="EMBL" id="CAK8694185.1"/>
    </source>
</evidence>
<dbReference type="InterPro" id="IPR036322">
    <property type="entry name" value="WD40_repeat_dom_sf"/>
</dbReference>
<dbReference type="Proteomes" id="UP001642483">
    <property type="component" value="Unassembled WGS sequence"/>
</dbReference>
<feature type="coiled-coil region" evidence="4">
    <location>
        <begin position="438"/>
        <end position="465"/>
    </location>
</feature>
<name>A0ABP0GV95_CLALP</name>
<dbReference type="Pfam" id="PF16300">
    <property type="entry name" value="WD40_4"/>
    <property type="match status" value="1"/>
</dbReference>
<dbReference type="PANTHER" id="PTHR10856">
    <property type="entry name" value="CORONIN"/>
    <property type="match status" value="1"/>
</dbReference>
<dbReference type="InterPro" id="IPR015048">
    <property type="entry name" value="DUF1899"/>
</dbReference>
<dbReference type="SUPFAM" id="SSF50978">
    <property type="entry name" value="WD40 repeat-like"/>
    <property type="match status" value="1"/>
</dbReference>
<dbReference type="InterPro" id="IPR001680">
    <property type="entry name" value="WD40_rpt"/>
</dbReference>
<dbReference type="SMART" id="SM01166">
    <property type="entry name" value="DUF1899"/>
    <property type="match status" value="1"/>
</dbReference>